<organism evidence="1 2">
    <name type="scientific">Xanthomonas citri pv. citri</name>
    <dbReference type="NCBI Taxonomy" id="611301"/>
    <lineage>
        <taxon>Bacteria</taxon>
        <taxon>Pseudomonadati</taxon>
        <taxon>Pseudomonadota</taxon>
        <taxon>Gammaproteobacteria</taxon>
        <taxon>Lysobacterales</taxon>
        <taxon>Lysobacteraceae</taxon>
        <taxon>Xanthomonas</taxon>
    </lineage>
</organism>
<gene>
    <name evidence="1" type="ORF">GUH15_22405</name>
</gene>
<evidence type="ECO:0000313" key="2">
    <source>
        <dbReference type="Proteomes" id="UP000653002"/>
    </source>
</evidence>
<name>A0A8I0L486_XANCI</name>
<comment type="caution">
    <text evidence="1">The sequence shown here is derived from an EMBL/GenBank/DDBJ whole genome shotgun (WGS) entry which is preliminary data.</text>
</comment>
<feature type="non-terminal residue" evidence="1">
    <location>
        <position position="1"/>
    </location>
</feature>
<accession>A0A8I0L486</accession>
<proteinExistence type="predicted"/>
<sequence>NDLRITQAKTKLELAEYKSAIAAQKAYNAEIKMEGAQTRLIFIKSNGASPKEIQRISKMVDDLRLNYLTQTIPTGVGKTSI</sequence>
<dbReference type="AlphaFoldDB" id="A0A8I0L486"/>
<dbReference type="Proteomes" id="UP000653002">
    <property type="component" value="Unassembled WGS sequence"/>
</dbReference>
<evidence type="ECO:0000313" key="1">
    <source>
        <dbReference type="EMBL" id="MBD4338755.1"/>
    </source>
</evidence>
<reference evidence="1" key="1">
    <citation type="submission" date="2020-01" db="EMBL/GenBank/DDBJ databases">
        <authorList>
            <person name="Richard D."/>
        </authorList>
    </citation>
    <scope>NUCLEOTIDE SEQUENCE</scope>
    <source>
        <strain evidence="1">JP541</strain>
    </source>
</reference>
<protein>
    <submittedName>
        <fullName evidence="1">Uncharacterized protein</fullName>
    </submittedName>
</protein>
<dbReference type="EMBL" id="JAABFR010001690">
    <property type="protein sequence ID" value="MBD4338755.1"/>
    <property type="molecule type" value="Genomic_DNA"/>
</dbReference>
<feature type="non-terminal residue" evidence="1">
    <location>
        <position position="81"/>
    </location>
</feature>